<evidence type="ECO:0000313" key="3">
    <source>
        <dbReference type="Proteomes" id="UP000603640"/>
    </source>
</evidence>
<feature type="region of interest" description="Disordered" evidence="1">
    <location>
        <begin position="36"/>
        <end position="56"/>
    </location>
</feature>
<dbReference type="InterPro" id="IPR021487">
    <property type="entry name" value="DUF3140"/>
</dbReference>
<proteinExistence type="predicted"/>
<evidence type="ECO:0000313" key="2">
    <source>
        <dbReference type="EMBL" id="MBC5991946.1"/>
    </source>
</evidence>
<dbReference type="Pfam" id="PF11338">
    <property type="entry name" value="DUF3140"/>
    <property type="match status" value="1"/>
</dbReference>
<keyword evidence="3" id="KW-1185">Reference proteome</keyword>
<comment type="caution">
    <text evidence="2">The sequence shown here is derived from an EMBL/GenBank/DDBJ whole genome shotgun (WGS) entry which is preliminary data.</text>
</comment>
<dbReference type="AlphaFoldDB" id="A0A923SIR4"/>
<name>A0A923SIR4_9BACT</name>
<dbReference type="RefSeq" id="WP_187065917.1">
    <property type="nucleotide sequence ID" value="NZ_JACRVF010000001.1"/>
</dbReference>
<dbReference type="Proteomes" id="UP000603640">
    <property type="component" value="Unassembled WGS sequence"/>
</dbReference>
<sequence>MAQEFDKEEREKIYEDFKEAVNMTPSELEKWLKTDESKEVGYKESENSESVGHDSGEKIIKILNKKKADLNDSDYTHMRKVVGYVHRHTAQRPSGNIDETPWRYSLKNWGHEPKK</sequence>
<gene>
    <name evidence="2" type="ORF">H8S84_03755</name>
</gene>
<organism evidence="2 3">
    <name type="scientific">Pontibacter cellulosilyticus</name>
    <dbReference type="NCBI Taxonomy" id="1720253"/>
    <lineage>
        <taxon>Bacteria</taxon>
        <taxon>Pseudomonadati</taxon>
        <taxon>Bacteroidota</taxon>
        <taxon>Cytophagia</taxon>
        <taxon>Cytophagales</taxon>
        <taxon>Hymenobacteraceae</taxon>
        <taxon>Pontibacter</taxon>
    </lineage>
</organism>
<protein>
    <submittedName>
        <fullName evidence="2">DUF3140 domain-containing protein</fullName>
    </submittedName>
</protein>
<accession>A0A923SIR4</accession>
<dbReference type="PANTHER" id="PTHR40630">
    <property type="entry name" value="POSSIBLE DNA-BINDING PROTEIN"/>
    <property type="match status" value="1"/>
</dbReference>
<evidence type="ECO:0000256" key="1">
    <source>
        <dbReference type="SAM" id="MobiDB-lite"/>
    </source>
</evidence>
<dbReference type="PANTHER" id="PTHR40630:SF1">
    <property type="entry name" value="DNA-BINDING PROTEIN"/>
    <property type="match status" value="1"/>
</dbReference>
<reference evidence="2" key="1">
    <citation type="submission" date="2020-08" db="EMBL/GenBank/DDBJ databases">
        <title>Pontibacter sp. SD6 16S ribosomal RNA gene Genome sequencing and assembly.</title>
        <authorList>
            <person name="Kang M."/>
        </authorList>
    </citation>
    <scope>NUCLEOTIDE SEQUENCE</scope>
    <source>
        <strain evidence="2">SD6</strain>
    </source>
</reference>
<dbReference type="EMBL" id="JACRVF010000001">
    <property type="protein sequence ID" value="MBC5991946.1"/>
    <property type="molecule type" value="Genomic_DNA"/>
</dbReference>
<feature type="region of interest" description="Disordered" evidence="1">
    <location>
        <begin position="91"/>
        <end position="115"/>
    </location>
</feature>